<reference evidence="4 5" key="1">
    <citation type="journal article" date="2019" name="Int. J. Syst. Evol. Microbiol.">
        <title>The Global Catalogue of Microorganisms (GCM) 10K type strain sequencing project: providing services to taxonomists for standard genome sequencing and annotation.</title>
        <authorList>
            <consortium name="The Broad Institute Genomics Platform"/>
            <consortium name="The Broad Institute Genome Sequencing Center for Infectious Disease"/>
            <person name="Wu L."/>
            <person name="Ma J."/>
        </authorList>
    </citation>
    <scope>NUCLEOTIDE SEQUENCE [LARGE SCALE GENOMIC DNA]</scope>
    <source>
        <strain evidence="4 5">YIM 94188</strain>
    </source>
</reference>
<dbReference type="RefSeq" id="WP_379693734.1">
    <property type="nucleotide sequence ID" value="NZ_JBHSXH010000009.1"/>
</dbReference>
<feature type="compositionally biased region" description="Polar residues" evidence="1">
    <location>
        <begin position="70"/>
        <end position="82"/>
    </location>
</feature>
<dbReference type="InterPro" id="IPR054162">
    <property type="entry name" value="DUF6293_C"/>
</dbReference>
<feature type="domain" description="DUF6293" evidence="3">
    <location>
        <begin position="199"/>
        <end position="299"/>
    </location>
</feature>
<gene>
    <name evidence="4" type="ORF">ACFQEV_06255</name>
</gene>
<dbReference type="Pfam" id="PF22665">
    <property type="entry name" value="WHD_DUF6293"/>
    <property type="match status" value="1"/>
</dbReference>
<sequence length="306" mass="33794">MNATLPSGRRVHIAPLGYERDRVVEPARREAADVVYLLVDSAERGPEDSGDVVEPSSTAHRTRSDDVVEPSSTAREATSGGTSLDAEWSPEAEAVDWDAATPYQLAVREELDEFADARAVPVRIHDVYDVMGVATTIAARHDEDQVFVNISSGPNVAAVGAAIACMTTDALPYSVTPESYGHDVAETPLTRGVAEVTTVPDYPIESPTREQVHILGYLYETTVEKPYSVNKRNLIDRADDYDLPFLANYSTESRQSEYRRLDAAIIEPLREKEYIRLEPAGKQKNVVLTETGISVYRAFQHKILDE</sequence>
<evidence type="ECO:0000256" key="1">
    <source>
        <dbReference type="SAM" id="MobiDB-lite"/>
    </source>
</evidence>
<evidence type="ECO:0000259" key="2">
    <source>
        <dbReference type="Pfam" id="PF19810"/>
    </source>
</evidence>
<organism evidence="4 5">
    <name type="scientific">Halopelagius fulvigenes</name>
    <dbReference type="NCBI Taxonomy" id="1198324"/>
    <lineage>
        <taxon>Archaea</taxon>
        <taxon>Methanobacteriati</taxon>
        <taxon>Methanobacteriota</taxon>
        <taxon>Stenosarchaea group</taxon>
        <taxon>Halobacteria</taxon>
        <taxon>Halobacteriales</taxon>
        <taxon>Haloferacaceae</taxon>
    </lineage>
</organism>
<protein>
    <submittedName>
        <fullName evidence="4">DUF6293 family protein</fullName>
    </submittedName>
</protein>
<dbReference type="Pfam" id="PF19810">
    <property type="entry name" value="HFX_2341_N"/>
    <property type="match status" value="2"/>
</dbReference>
<proteinExistence type="predicted"/>
<accession>A0ABD5U0R8</accession>
<dbReference type="Proteomes" id="UP001596408">
    <property type="component" value="Unassembled WGS sequence"/>
</dbReference>
<comment type="caution">
    <text evidence="4">The sequence shown here is derived from an EMBL/GenBank/DDBJ whole genome shotgun (WGS) entry which is preliminary data.</text>
</comment>
<keyword evidence="5" id="KW-1185">Reference proteome</keyword>
<feature type="domain" description="HFX-2341-like N-terminal" evidence="2">
    <location>
        <begin position="10"/>
        <end position="43"/>
    </location>
</feature>
<dbReference type="EMBL" id="JBHSXH010000009">
    <property type="protein sequence ID" value="MFC6824598.1"/>
    <property type="molecule type" value="Genomic_DNA"/>
</dbReference>
<feature type="domain" description="HFX-2341-like N-terminal" evidence="2">
    <location>
        <begin position="98"/>
        <end position="180"/>
    </location>
</feature>
<name>A0ABD5U0R8_9EURY</name>
<evidence type="ECO:0000259" key="3">
    <source>
        <dbReference type="Pfam" id="PF22665"/>
    </source>
</evidence>
<dbReference type="InterPro" id="IPR046260">
    <property type="entry name" value="HFX_2341-like_N"/>
</dbReference>
<evidence type="ECO:0000313" key="4">
    <source>
        <dbReference type="EMBL" id="MFC6824598.1"/>
    </source>
</evidence>
<feature type="region of interest" description="Disordered" evidence="1">
    <location>
        <begin position="44"/>
        <end position="90"/>
    </location>
</feature>
<evidence type="ECO:0000313" key="5">
    <source>
        <dbReference type="Proteomes" id="UP001596408"/>
    </source>
</evidence>
<dbReference type="AlphaFoldDB" id="A0ABD5U0R8"/>